<reference evidence="2 3" key="1">
    <citation type="submission" date="2013-06" db="EMBL/GenBank/DDBJ databases">
        <title>Draft genome sequence of Thauera terpenica.</title>
        <authorList>
            <person name="Liu B."/>
            <person name="Frostegard A.H."/>
            <person name="Shapleigh J.P."/>
        </authorList>
    </citation>
    <scope>NUCLEOTIDE SEQUENCE [LARGE SCALE GENOMIC DNA]</scope>
    <source>
        <strain evidence="2 3">58Eu</strain>
    </source>
</reference>
<dbReference type="Proteomes" id="UP000015455">
    <property type="component" value="Unassembled WGS sequence"/>
</dbReference>
<keyword evidence="3" id="KW-1185">Reference proteome</keyword>
<dbReference type="PATRIC" id="fig|1348657.5.peg.3686"/>
<sequence>MPERWPEAQLRRRNLAPGLVMGLACLVVSAHAADLTGRVSVLGTAASPGAGDVGDGVPGISVPSADQQGLRLMLEDHGGGAEWSVHAVATRQNFRGVPASTAHSSDLFRFRRLAAESTSGDGVRRQTRLDWALDRIAYKKRLGATSLSVGRQPIDWGAGRFWQPLNVFGAFAPTALDTDYKPGIDAAVFNWYPSDFSSLTAVYALAPHDDRTIKNSGALHYQRQVGQTSQFALLAGEVIGQRQLGASFESDWRGIGWRIEALHTQAKQTGGNTLFWIAGVDYQFDKGTLVSAEWYHNGRGASNEADLPVLLTDRLVTSGLQPQLSQRVLGLSVQQDITPLISASYTLLATPLKDAAGSYHGSLLHQLSLVYSLSNESDLLLSMSLGTGRGLDAQARPRSEFGATPTNATLRWRHYF</sequence>
<gene>
    <name evidence="2" type="ORF">M622_08280</name>
</gene>
<dbReference type="OrthoDB" id="5383458at2"/>
<dbReference type="AlphaFoldDB" id="T0ATF8"/>
<evidence type="ECO:0000313" key="3">
    <source>
        <dbReference type="Proteomes" id="UP000015455"/>
    </source>
</evidence>
<dbReference type="eggNOG" id="ENOG5032WND">
    <property type="taxonomic scope" value="Bacteria"/>
</dbReference>
<name>T0ATF8_9RHOO</name>
<dbReference type="EMBL" id="ATJV01000114">
    <property type="protein sequence ID" value="EPZ13958.1"/>
    <property type="molecule type" value="Genomic_DNA"/>
</dbReference>
<dbReference type="RefSeq" id="WP_021251066.1">
    <property type="nucleotide sequence ID" value="NZ_ATJV01000114.1"/>
</dbReference>
<proteinExistence type="predicted"/>
<dbReference type="PROSITE" id="PS51257">
    <property type="entry name" value="PROKAR_LIPOPROTEIN"/>
    <property type="match status" value="1"/>
</dbReference>
<keyword evidence="1" id="KW-0732">Signal</keyword>
<dbReference type="STRING" id="1348657.M622_08280"/>
<feature type="signal peptide" evidence="1">
    <location>
        <begin position="1"/>
        <end position="32"/>
    </location>
</feature>
<evidence type="ECO:0000256" key="1">
    <source>
        <dbReference type="SAM" id="SignalP"/>
    </source>
</evidence>
<evidence type="ECO:0000313" key="2">
    <source>
        <dbReference type="EMBL" id="EPZ13958.1"/>
    </source>
</evidence>
<protein>
    <recommendedName>
        <fullName evidence="4">Porin domain-containing protein</fullName>
    </recommendedName>
</protein>
<comment type="caution">
    <text evidence="2">The sequence shown here is derived from an EMBL/GenBank/DDBJ whole genome shotgun (WGS) entry which is preliminary data.</text>
</comment>
<accession>T0ATF8</accession>
<organism evidence="2 3">
    <name type="scientific">Thauera terpenica 58Eu</name>
    <dbReference type="NCBI Taxonomy" id="1348657"/>
    <lineage>
        <taxon>Bacteria</taxon>
        <taxon>Pseudomonadati</taxon>
        <taxon>Pseudomonadota</taxon>
        <taxon>Betaproteobacteria</taxon>
        <taxon>Rhodocyclales</taxon>
        <taxon>Zoogloeaceae</taxon>
        <taxon>Thauera</taxon>
    </lineage>
</organism>
<evidence type="ECO:0008006" key="4">
    <source>
        <dbReference type="Google" id="ProtNLM"/>
    </source>
</evidence>
<feature type="chain" id="PRO_5004560662" description="Porin domain-containing protein" evidence="1">
    <location>
        <begin position="33"/>
        <end position="416"/>
    </location>
</feature>